<dbReference type="Proteomes" id="UP000186817">
    <property type="component" value="Unassembled WGS sequence"/>
</dbReference>
<feature type="region of interest" description="Disordered" evidence="2">
    <location>
        <begin position="1301"/>
        <end position="1336"/>
    </location>
</feature>
<dbReference type="OrthoDB" id="408573at2759"/>
<feature type="compositionally biased region" description="Polar residues" evidence="2">
    <location>
        <begin position="1594"/>
        <end position="1627"/>
    </location>
</feature>
<dbReference type="PANTHER" id="PTHR45615">
    <property type="entry name" value="MYOSIN HEAVY CHAIN, NON-MUSCLE"/>
    <property type="match status" value="1"/>
</dbReference>
<feature type="region of interest" description="Disordered" evidence="2">
    <location>
        <begin position="587"/>
        <end position="613"/>
    </location>
</feature>
<feature type="coiled-coil region" evidence="1">
    <location>
        <begin position="1657"/>
        <end position="1691"/>
    </location>
</feature>
<accession>A0A1Q9E776</accession>
<feature type="compositionally biased region" description="Acidic residues" evidence="2">
    <location>
        <begin position="537"/>
        <end position="557"/>
    </location>
</feature>
<evidence type="ECO:0000256" key="3">
    <source>
        <dbReference type="SAM" id="Phobius"/>
    </source>
</evidence>
<reference evidence="4 5" key="1">
    <citation type="submission" date="2016-02" db="EMBL/GenBank/DDBJ databases">
        <title>Genome analysis of coral dinoflagellate symbionts highlights evolutionary adaptations to a symbiotic lifestyle.</title>
        <authorList>
            <person name="Aranda M."/>
            <person name="Li Y."/>
            <person name="Liew Y.J."/>
            <person name="Baumgarten S."/>
            <person name="Simakov O."/>
            <person name="Wilson M."/>
            <person name="Piel J."/>
            <person name="Ashoor H."/>
            <person name="Bougouffa S."/>
            <person name="Bajic V.B."/>
            <person name="Ryu T."/>
            <person name="Ravasi T."/>
            <person name="Bayer T."/>
            <person name="Micklem G."/>
            <person name="Kim H."/>
            <person name="Bhak J."/>
            <person name="Lajeunesse T.C."/>
            <person name="Voolstra C.R."/>
        </authorList>
    </citation>
    <scope>NUCLEOTIDE SEQUENCE [LARGE SCALE GENOMIC DNA]</scope>
    <source>
        <strain evidence="4 5">CCMP2467</strain>
    </source>
</reference>
<feature type="region of interest" description="Disordered" evidence="2">
    <location>
        <begin position="536"/>
        <end position="561"/>
    </location>
</feature>
<comment type="caution">
    <text evidence="4">The sequence shown here is derived from an EMBL/GenBank/DDBJ whole genome shotgun (WGS) entry which is preliminary data.</text>
</comment>
<proteinExistence type="predicted"/>
<evidence type="ECO:0000256" key="1">
    <source>
        <dbReference type="SAM" id="Coils"/>
    </source>
</evidence>
<gene>
    <name evidence="4" type="ORF">AK812_SmicGene13820</name>
</gene>
<organism evidence="4 5">
    <name type="scientific">Symbiodinium microadriaticum</name>
    <name type="common">Dinoflagellate</name>
    <name type="synonym">Zooxanthella microadriatica</name>
    <dbReference type="NCBI Taxonomy" id="2951"/>
    <lineage>
        <taxon>Eukaryota</taxon>
        <taxon>Sar</taxon>
        <taxon>Alveolata</taxon>
        <taxon>Dinophyceae</taxon>
        <taxon>Suessiales</taxon>
        <taxon>Symbiodiniaceae</taxon>
        <taxon>Symbiodinium</taxon>
    </lineage>
</organism>
<evidence type="ECO:0000256" key="2">
    <source>
        <dbReference type="SAM" id="MobiDB-lite"/>
    </source>
</evidence>
<dbReference type="PANTHER" id="PTHR45615:SF80">
    <property type="entry name" value="GRIP DOMAIN-CONTAINING PROTEIN"/>
    <property type="match status" value="1"/>
</dbReference>
<keyword evidence="3" id="KW-1133">Transmembrane helix</keyword>
<protein>
    <submittedName>
        <fullName evidence="4">Uncharacterized protein</fullName>
    </submittedName>
</protein>
<keyword evidence="3" id="KW-0472">Membrane</keyword>
<name>A0A1Q9E776_SYMMI</name>
<feature type="region of interest" description="Disordered" evidence="2">
    <location>
        <begin position="1593"/>
        <end position="1627"/>
    </location>
</feature>
<feature type="transmembrane region" description="Helical" evidence="3">
    <location>
        <begin position="1509"/>
        <end position="1528"/>
    </location>
</feature>
<dbReference type="EMBL" id="LSRX01000241">
    <property type="protein sequence ID" value="OLQ03270.1"/>
    <property type="molecule type" value="Genomic_DNA"/>
</dbReference>
<feature type="transmembrane region" description="Helical" evidence="3">
    <location>
        <begin position="1409"/>
        <end position="1442"/>
    </location>
</feature>
<feature type="compositionally biased region" description="Low complexity" evidence="2">
    <location>
        <begin position="1314"/>
        <end position="1332"/>
    </location>
</feature>
<keyword evidence="5" id="KW-1185">Reference proteome</keyword>
<keyword evidence="3" id="KW-0812">Transmembrane</keyword>
<keyword evidence="1" id="KW-0175">Coiled coil</keyword>
<evidence type="ECO:0000313" key="5">
    <source>
        <dbReference type="Proteomes" id="UP000186817"/>
    </source>
</evidence>
<evidence type="ECO:0000313" key="4">
    <source>
        <dbReference type="EMBL" id="OLQ03270.1"/>
    </source>
</evidence>
<feature type="coiled-coil region" evidence="1">
    <location>
        <begin position="1053"/>
        <end position="1149"/>
    </location>
</feature>
<feature type="compositionally biased region" description="Basic and acidic residues" evidence="2">
    <location>
        <begin position="600"/>
        <end position="613"/>
    </location>
</feature>
<sequence length="1761" mass="194422">MLSRNSKRLTTTKIPGVDDQALADVGFLLSSVSSKQGLMALFGLNHRTLGSCPVHNPGLPDFFDADTEVPDELGGKSQLNHNVERVLDLLEVASSPTRNTMISFDETCCWPTYATYADARGSFFIGGADSETRLETGKVHASELQKSRLAQTVVVYLLKRVDSNKVAYDILMRPRRLKSITASSNLEEAGLIWAAVTQEHGLPPLAQAHDNAPTQVVFSQLLLGLLPPHTYGDKTFWCNCSPKKYPVALPDYSFCSLHFGQHPLFDHNDSAHCQKNLVEAVRKKTRTLCCTGHYVTRAPLVYNGMPDPAYRGCDIQSDAEAAHNLSPAYLKTETWDGWGAVLWQYQSCLVTGVWLAAAIYDPLRLLEQAFTGYYLTLLDVMLAESLPSPWQLVTYAQPTNRNLLFSCGNLIQRLLLHPASTPCMPEKTTEQISEYHFGHIKRGVGHALPSLKACIYSTIRRHRRQQRAGIPRIQARYWDPIKPADAAQLASRARLAACTFHAAVQIRQDPKEVSEALTSWWHSKGSKLLLGVKPDLDEQLPESDPADCDSECSDDQPEPMSDEKMAVFMLEKEGSLRMDLTEDAVADVPARGAAGPSETQDPRRDNTPAEEPKPIVSVPTLWEILKTCKLNDYKPHEHDTAVLAIQRLASLKPHLTQVVTCTRREEGFLRDCSIEEPQAMSDANRLKHELAKAQQSFLLIGGRTGRQQAWAHFSRLVADSLNDTANSSNAIASTIAEFRPSFMRTETTQTERHARDYQFLVVREHTCGMPVLALTEEVYRFSHKQRKKAQGGTAPKGGSKAFQGTVPSSCCAGLHLRLMEFIEDKQSNKCVFYTTTLHKRLAVDPHNLDKGRPQVLYELPSSEFRVQESQHALAVVLSTGAAEGIRKAEGWDVPCTVSTKAGSAEDAAVFSYDSFGFNKEGKNHVLLYMEHMRKMYERVSGRELQGEDGLVHVILDSSCKTALPWETLKLRAWGYFDTVVRSKSIHGGGANLSSSAFSRYVFEKFLRVAPTLLAGTKEFVRFLQEIAAVSPQLLKVSAALSVSDFKAPREQQQGTLTQELKSLEEKASRSQETLGARKAQLAGEEATVRRLRQEVEQAEEALAARIRPRPRGRQVPALREDLTQAGAQEERLQRQLDESRQQVVQLEAAAAGFAEAAAASKGCSHVLLECRDLQDQIEGLRGQHRAFRAAEAAVAQATKESEVPTPAAPVVHISRDQLEHAFRAEYDHLEARANAAASAAWVEELRRWGRELEYWRSRSQQLLSQAPSPAATVEIRAAEEECSHAQAKAEAVESAVLRSHETRAQGWRPQKPSTARGARGAAGRGTPAKPAPGKGGYSPLHLLRSVLKVEEQFSVIESETEEVAAQVAQAVQVEICLHPGAMVLPLPSTDSITSLPDDARRLLGHTKYFVMGLWGFGTVFAIFTPLSALSTWCLAIFGTYLLAEDAQMRPCYDLIRNSALGICCGTGGLRMLMPFFLLGFINSLVDGASLVQIFSTYGWHTFKLVPVDALLGIFVCELICTLITWRVLKTILPLTSFDGYQELAPGPQRDAPGGTPRPSIDAALRAGAREAGLWEVRVQEDLRLLRRREVGRTTPASSHSRVQDTSSELDLSDRPTSSSLAAKSTGSRIPGLPHSFRFRFTPLHVSDIGPLCPCLQAQSEMEQDTALKAELTQLKEQSEQLEASEAALQDELVGDFAGELRNEVVAGYRSWQQTTEALNVNLGVLGHIDSGKTSICKMLSTVAWLLVGERLPPLKGVLQRF</sequence>